<evidence type="ECO:0000313" key="2">
    <source>
        <dbReference type="Proteomes" id="UP001500621"/>
    </source>
</evidence>
<organism evidence="1 2">
    <name type="scientific">Nocardioides nanhaiensis</name>
    <dbReference type="NCBI Taxonomy" id="1476871"/>
    <lineage>
        <taxon>Bacteria</taxon>
        <taxon>Bacillati</taxon>
        <taxon>Actinomycetota</taxon>
        <taxon>Actinomycetes</taxon>
        <taxon>Propionibacteriales</taxon>
        <taxon>Nocardioidaceae</taxon>
        <taxon>Nocardioides</taxon>
    </lineage>
</organism>
<name>A0ABP8VRZ7_9ACTN</name>
<gene>
    <name evidence="1" type="ORF">GCM10023226_03040</name>
</gene>
<reference evidence="2" key="1">
    <citation type="journal article" date="2019" name="Int. J. Syst. Evol. Microbiol.">
        <title>The Global Catalogue of Microorganisms (GCM) 10K type strain sequencing project: providing services to taxonomists for standard genome sequencing and annotation.</title>
        <authorList>
            <consortium name="The Broad Institute Genomics Platform"/>
            <consortium name="The Broad Institute Genome Sequencing Center for Infectious Disease"/>
            <person name="Wu L."/>
            <person name="Ma J."/>
        </authorList>
    </citation>
    <scope>NUCLEOTIDE SEQUENCE [LARGE SCALE GENOMIC DNA]</scope>
    <source>
        <strain evidence="2">JCM 18127</strain>
    </source>
</reference>
<proteinExistence type="predicted"/>
<comment type="caution">
    <text evidence="1">The sequence shown here is derived from an EMBL/GenBank/DDBJ whole genome shotgun (WGS) entry which is preliminary data.</text>
</comment>
<dbReference type="Proteomes" id="UP001500621">
    <property type="component" value="Unassembled WGS sequence"/>
</dbReference>
<evidence type="ECO:0000313" key="1">
    <source>
        <dbReference type="EMBL" id="GAA4669927.1"/>
    </source>
</evidence>
<protein>
    <submittedName>
        <fullName evidence="1">Uncharacterized protein</fullName>
    </submittedName>
</protein>
<sequence>MFLRDARDLPVPLPLDVTPGADLGEDPRGLFLVTPVGFSTICFEDEDDATHAELLARVADLAHDWVLEQLPDHGLPSNWPPCPRHPRNHPLVIPDEQQEVVWACPTTGEVVALVGHLR</sequence>
<dbReference type="EMBL" id="BAABIM010000001">
    <property type="protein sequence ID" value="GAA4669927.1"/>
    <property type="molecule type" value="Genomic_DNA"/>
</dbReference>
<keyword evidence="2" id="KW-1185">Reference proteome</keyword>
<accession>A0ABP8VRZ7</accession>